<dbReference type="InterPro" id="IPR000835">
    <property type="entry name" value="HTH_MarR-typ"/>
</dbReference>
<organism evidence="6 7">
    <name type="scientific">Bradyrhizobium agreste</name>
    <dbReference type="NCBI Taxonomy" id="2751811"/>
    <lineage>
        <taxon>Bacteria</taxon>
        <taxon>Pseudomonadati</taxon>
        <taxon>Pseudomonadota</taxon>
        <taxon>Alphaproteobacteria</taxon>
        <taxon>Hyphomicrobiales</taxon>
        <taxon>Nitrobacteraceae</taxon>
        <taxon>Bradyrhizobium</taxon>
    </lineage>
</organism>
<evidence type="ECO:0000256" key="2">
    <source>
        <dbReference type="ARBA" id="ARBA00023125"/>
    </source>
</evidence>
<dbReference type="Gene3D" id="1.10.10.10">
    <property type="entry name" value="Winged helix-like DNA-binding domain superfamily/Winged helix DNA-binding domain"/>
    <property type="match status" value="1"/>
</dbReference>
<evidence type="ECO:0000313" key="6">
    <source>
        <dbReference type="EMBL" id="MBH5396821.1"/>
    </source>
</evidence>
<feature type="region of interest" description="Disordered" evidence="4">
    <location>
        <begin position="146"/>
        <end position="166"/>
    </location>
</feature>
<dbReference type="Pfam" id="PF12802">
    <property type="entry name" value="MarR_2"/>
    <property type="match status" value="1"/>
</dbReference>
<keyword evidence="7" id="KW-1185">Reference proteome</keyword>
<name>A0ABS0PIP8_9BRAD</name>
<comment type="caution">
    <text evidence="6">The sequence shown here is derived from an EMBL/GenBank/DDBJ whole genome shotgun (WGS) entry which is preliminary data.</text>
</comment>
<feature type="domain" description="HTH marR-type" evidence="5">
    <location>
        <begin position="1"/>
        <end position="142"/>
    </location>
</feature>
<dbReference type="InterPro" id="IPR036390">
    <property type="entry name" value="WH_DNA-bd_sf"/>
</dbReference>
<dbReference type="RefSeq" id="WP_197958234.1">
    <property type="nucleotide sequence ID" value="NZ_JACCHP010000002.1"/>
</dbReference>
<gene>
    <name evidence="6" type="ORF">HZZ13_03305</name>
</gene>
<dbReference type="Proteomes" id="UP000807370">
    <property type="component" value="Unassembled WGS sequence"/>
</dbReference>
<evidence type="ECO:0000259" key="5">
    <source>
        <dbReference type="PROSITE" id="PS50995"/>
    </source>
</evidence>
<dbReference type="PANTHER" id="PTHR33164">
    <property type="entry name" value="TRANSCRIPTIONAL REGULATOR, MARR FAMILY"/>
    <property type="match status" value="1"/>
</dbReference>
<dbReference type="InterPro" id="IPR036388">
    <property type="entry name" value="WH-like_DNA-bd_sf"/>
</dbReference>
<evidence type="ECO:0000256" key="1">
    <source>
        <dbReference type="ARBA" id="ARBA00023015"/>
    </source>
</evidence>
<dbReference type="PANTHER" id="PTHR33164:SF43">
    <property type="entry name" value="HTH-TYPE TRANSCRIPTIONAL REPRESSOR YETL"/>
    <property type="match status" value="1"/>
</dbReference>
<evidence type="ECO:0000313" key="7">
    <source>
        <dbReference type="Proteomes" id="UP000807370"/>
    </source>
</evidence>
<dbReference type="PROSITE" id="PS01117">
    <property type="entry name" value="HTH_MARR_1"/>
    <property type="match status" value="1"/>
</dbReference>
<accession>A0ABS0PIP8</accession>
<keyword evidence="1" id="KW-0805">Transcription regulation</keyword>
<dbReference type="InterPro" id="IPR039422">
    <property type="entry name" value="MarR/SlyA-like"/>
</dbReference>
<dbReference type="InterPro" id="IPR023187">
    <property type="entry name" value="Tscrpt_reg_MarR-type_CS"/>
</dbReference>
<dbReference type="PROSITE" id="PS50995">
    <property type="entry name" value="HTH_MARR_2"/>
    <property type="match status" value="1"/>
</dbReference>
<proteinExistence type="predicted"/>
<dbReference type="EMBL" id="JACCHP010000002">
    <property type="protein sequence ID" value="MBH5396821.1"/>
    <property type="molecule type" value="Genomic_DNA"/>
</dbReference>
<keyword evidence="3" id="KW-0804">Transcription</keyword>
<protein>
    <submittedName>
        <fullName evidence="6">MarR family transcriptional regulator</fullName>
    </submittedName>
</protein>
<sequence>MDELSVLPSHRVPAHLARRFHQICLGVTSEILTREDLTPLLWGVLVAVLEEPGRTQRHFARRTGTDPVSLGQMIDFLEQQGLVVRTASPEDRRAHHVNPTSRARKLRERLRPVLLSAQDRLLKTLSRPEQELLIDLLTRVVESNGAYAKPGNGRRPPNRKTSQLGN</sequence>
<dbReference type="SMART" id="SM00347">
    <property type="entry name" value="HTH_MARR"/>
    <property type="match status" value="1"/>
</dbReference>
<reference evidence="6 7" key="1">
    <citation type="submission" date="2020-07" db="EMBL/GenBank/DDBJ databases">
        <title>Bradyrhizobium diversity isolated from nodules of indigenous legumes of Western Australia.</title>
        <authorList>
            <person name="Klepa M.S."/>
        </authorList>
    </citation>
    <scope>NUCLEOTIDE SEQUENCE [LARGE SCALE GENOMIC DNA]</scope>
    <source>
        <strain evidence="6 7">CNPSo 4010</strain>
    </source>
</reference>
<evidence type="ECO:0000256" key="4">
    <source>
        <dbReference type="SAM" id="MobiDB-lite"/>
    </source>
</evidence>
<keyword evidence="2" id="KW-0238">DNA-binding</keyword>
<dbReference type="PRINTS" id="PR00598">
    <property type="entry name" value="HTHMARR"/>
</dbReference>
<evidence type="ECO:0000256" key="3">
    <source>
        <dbReference type="ARBA" id="ARBA00023163"/>
    </source>
</evidence>
<dbReference type="SUPFAM" id="SSF46785">
    <property type="entry name" value="Winged helix' DNA-binding domain"/>
    <property type="match status" value="1"/>
</dbReference>